<dbReference type="RefSeq" id="WP_015229138.1">
    <property type="nucleotide sequence ID" value="NC_019780.1"/>
</dbReference>
<dbReference type="OrthoDB" id="29253at2"/>
<reference evidence="1" key="1">
    <citation type="submission" date="2012-04" db="EMBL/GenBank/DDBJ databases">
        <title>Finished genome of Dactylococcopsis salina PCC 8305.</title>
        <authorList>
            <consortium name="US DOE Joint Genome Institute"/>
            <person name="Gugger M."/>
            <person name="Coursin T."/>
            <person name="Rippka R."/>
            <person name="Tandeau De Marsac N."/>
            <person name="Huntemann M."/>
            <person name="Wei C.-L."/>
            <person name="Han J."/>
            <person name="Detter J.C."/>
            <person name="Han C."/>
            <person name="Tapia R."/>
            <person name="Daligault H."/>
            <person name="Chen A."/>
            <person name="Krypides N."/>
            <person name="Mavromatis K."/>
            <person name="Markowitz V."/>
            <person name="Szeto E."/>
            <person name="Ivanova N."/>
            <person name="Ovchinnikova G."/>
            <person name="Pagani I."/>
            <person name="Pati A."/>
            <person name="Goodwin L."/>
            <person name="Peters L."/>
            <person name="Pitluck S."/>
            <person name="Woyke T."/>
            <person name="Kerfeld C."/>
        </authorList>
    </citation>
    <scope>NUCLEOTIDE SEQUENCE [LARGE SCALE GENOMIC DNA]</scope>
    <source>
        <strain evidence="1">PCC 8305</strain>
    </source>
</reference>
<accession>K9YTA8</accession>
<gene>
    <name evidence="1" type="ORF">Dacsa_1447</name>
</gene>
<sequence length="411" mass="46233">MKLLCLSNGHGEDVIAVRVIEALRQKTQQLEVVALPIVGDGTAYHRSSIPIIAPAKKMPSGGFIYMDARELWRDVRGGLIALTLAQLKAVRRWGKERGMILAVGDIVPLLFAWLSQTNYTFVGTAKSEYYLRNEVGWLPKTSVWERKLGSVYLPWERCLLKHRRCQGVFPRDELTTNILQKFHIQAYNFGNPMMDGLIPEALIVEELETQRSLRVLLLPGSRSPEAERNWELILEAVENIIIRETKRKLCFFAPIAPSLDLNPFCEPLEARGWQLNTTTSPSTPVRDEKGLEFYQGMTRLLLTQSAYHSCLLASDLAIAMAGTATEQFVGLGKPVITFPGKGPQYTYRFAEAQTRLLGASVILVKKPSQVVEIIRELFSDPDRLQLIADNGKRRMGVNNASSRIAEHLLTF</sequence>
<dbReference type="HOGENOM" id="CLU_035659_0_0_3"/>
<dbReference type="SUPFAM" id="SSF53756">
    <property type="entry name" value="UDP-Glycosyltransferase/glycogen phosphorylase"/>
    <property type="match status" value="1"/>
</dbReference>
<dbReference type="Proteomes" id="UP000010482">
    <property type="component" value="Chromosome"/>
</dbReference>
<evidence type="ECO:0000313" key="1">
    <source>
        <dbReference type="EMBL" id="AFZ50134.1"/>
    </source>
</evidence>
<dbReference type="EMBL" id="CP003944">
    <property type="protein sequence ID" value="AFZ50134.1"/>
    <property type="molecule type" value="Genomic_DNA"/>
</dbReference>
<protein>
    <recommendedName>
        <fullName evidence="3">Lipid-A-disaccharide synthase</fullName>
    </recommendedName>
</protein>
<dbReference type="eggNOG" id="COG4370">
    <property type="taxonomic scope" value="Bacteria"/>
</dbReference>
<dbReference type="InterPro" id="IPR019994">
    <property type="entry name" value="Lipid-A-disac_synthase-rel_put"/>
</dbReference>
<dbReference type="PANTHER" id="PTHR39517">
    <property type="entry name" value="SLL0192 PROTEIN"/>
    <property type="match status" value="1"/>
</dbReference>
<keyword evidence="2" id="KW-1185">Reference proteome</keyword>
<name>K9YTA8_DACS8</name>
<evidence type="ECO:0008006" key="3">
    <source>
        <dbReference type="Google" id="ProtNLM"/>
    </source>
</evidence>
<dbReference type="AlphaFoldDB" id="K9YTA8"/>
<dbReference type="NCBIfam" id="TIGR03492">
    <property type="entry name" value="lipid-A-disaccharide synthase-related protein"/>
    <property type="match status" value="1"/>
</dbReference>
<dbReference type="KEGG" id="dsl:Dacsa_1447"/>
<organism evidence="1 2">
    <name type="scientific">Dactylococcopsis salina (strain PCC 8305)</name>
    <name type="common">Myxobactron salinum</name>
    <dbReference type="NCBI Taxonomy" id="13035"/>
    <lineage>
        <taxon>Bacteria</taxon>
        <taxon>Bacillati</taxon>
        <taxon>Cyanobacteriota</taxon>
        <taxon>Cyanophyceae</taxon>
        <taxon>Nodosilineales</taxon>
        <taxon>Cymatolegaceae</taxon>
        <taxon>Dactylococcopsis</taxon>
    </lineage>
</organism>
<dbReference type="PATRIC" id="fig|13035.3.peg.1621"/>
<dbReference type="STRING" id="13035.Dacsa_1447"/>
<dbReference type="PANTHER" id="PTHR39517:SF1">
    <property type="entry name" value="LIPID-A-DISACCHARIDE SYNTHASE"/>
    <property type="match status" value="1"/>
</dbReference>
<proteinExistence type="predicted"/>
<evidence type="ECO:0000313" key="2">
    <source>
        <dbReference type="Proteomes" id="UP000010482"/>
    </source>
</evidence>